<gene>
    <name evidence="1" type="ORF">PNK_2166</name>
</gene>
<name>A0A0U5JF20_9BACT</name>
<sequence length="70" mass="8147">MSDAHLKLIREELIDLEKVINHLFFSNQTDFISVNETSHFIDLLERMAKSVGDLKILSLEFNSFLDNTFC</sequence>
<dbReference type="Proteomes" id="UP000069902">
    <property type="component" value="Chromosome cPNK"/>
</dbReference>
<dbReference type="PATRIC" id="fig|389348.3.peg.2434"/>
<proteinExistence type="predicted"/>
<dbReference type="KEGG" id="pnl:PNK_2166"/>
<accession>A0A0U5JF20</accession>
<dbReference type="AlphaFoldDB" id="A0A0U5JF20"/>
<reference evidence="2" key="1">
    <citation type="submission" date="2015-09" db="EMBL/GenBank/DDBJ databases">
        <authorList>
            <person name="Bertelli C."/>
        </authorList>
    </citation>
    <scope>NUCLEOTIDE SEQUENCE [LARGE SCALE GENOMIC DNA]</scope>
    <source>
        <strain evidence="2">KNic</strain>
    </source>
</reference>
<evidence type="ECO:0000313" key="2">
    <source>
        <dbReference type="Proteomes" id="UP000069902"/>
    </source>
</evidence>
<dbReference type="EMBL" id="LN879502">
    <property type="protein sequence ID" value="CUI17767.1"/>
    <property type="molecule type" value="Genomic_DNA"/>
</dbReference>
<dbReference type="RefSeq" id="WP_032124479.1">
    <property type="nucleotide sequence ID" value="NZ_LN879502.1"/>
</dbReference>
<organism evidence="1 2">
    <name type="scientific">Candidatus Protochlamydia naegleriophila</name>
    <dbReference type="NCBI Taxonomy" id="389348"/>
    <lineage>
        <taxon>Bacteria</taxon>
        <taxon>Pseudomonadati</taxon>
        <taxon>Chlamydiota</taxon>
        <taxon>Chlamydiia</taxon>
        <taxon>Parachlamydiales</taxon>
        <taxon>Parachlamydiaceae</taxon>
        <taxon>Candidatus Protochlamydia</taxon>
    </lineage>
</organism>
<keyword evidence="2" id="KW-1185">Reference proteome</keyword>
<protein>
    <submittedName>
        <fullName evidence="1">Uncharacterized protein</fullName>
    </submittedName>
</protein>
<dbReference type="InParanoid" id="A0A0U5JF20"/>
<evidence type="ECO:0000313" key="1">
    <source>
        <dbReference type="EMBL" id="CUI17767.1"/>
    </source>
</evidence>